<dbReference type="PANTHER" id="PTHR34591:SF21">
    <property type="entry name" value="F-BOX DOMAIN CONTAINING PROTEIN, EXPRESSED"/>
    <property type="match status" value="1"/>
</dbReference>
<evidence type="ECO:0000313" key="3">
    <source>
        <dbReference type="Proteomes" id="UP000026960"/>
    </source>
</evidence>
<dbReference type="PANTHER" id="PTHR34591">
    <property type="entry name" value="OS03G0653100 PROTEIN-RELATED"/>
    <property type="match status" value="1"/>
</dbReference>
<sequence>MDCLPNDVLIKVLRCLPARSLAASRCVSKEWCTIIDTHWLLLPHVLPHSVHGSFPTTSTTTPSYPIGCRIDGFFGFLPIDTGGMRMVAGHCNGLILYSNDDWDGRNLFVCNPAMRRWVQLPPFRKYDRLCVSDAYLVFNPVESLHNEVLLIPGPTQSDH</sequence>
<dbReference type="STRING" id="65489.A0A0D3GXL9"/>
<reference evidence="2" key="1">
    <citation type="journal article" date="2009" name="Rice">
        <title>De Novo Next Generation Sequencing of Plant Genomes.</title>
        <authorList>
            <person name="Rounsley S."/>
            <person name="Marri P.R."/>
            <person name="Yu Y."/>
            <person name="He R."/>
            <person name="Sisneros N."/>
            <person name="Goicoechea J.L."/>
            <person name="Lee S.J."/>
            <person name="Angelova A."/>
            <person name="Kudrna D."/>
            <person name="Luo M."/>
            <person name="Affourtit J."/>
            <person name="Desany B."/>
            <person name="Knight J."/>
            <person name="Niazi F."/>
            <person name="Egholm M."/>
            <person name="Wing R.A."/>
        </authorList>
    </citation>
    <scope>NUCLEOTIDE SEQUENCE [LARGE SCALE GENOMIC DNA]</scope>
    <source>
        <strain evidence="2">cv. IRGC 105608</strain>
    </source>
</reference>
<dbReference type="InterPro" id="IPR036047">
    <property type="entry name" value="F-box-like_dom_sf"/>
</dbReference>
<dbReference type="AlphaFoldDB" id="A0A0D3GXL9"/>
<dbReference type="HOGENOM" id="CLU_030606_2_3_1"/>
<dbReference type="PROSITE" id="PS50181">
    <property type="entry name" value="FBOX"/>
    <property type="match status" value="1"/>
</dbReference>
<name>A0A0D3GXL9_9ORYZ</name>
<dbReference type="Proteomes" id="UP000026960">
    <property type="component" value="Chromosome 8"/>
</dbReference>
<dbReference type="SMART" id="SM00256">
    <property type="entry name" value="FBOX"/>
    <property type="match status" value="1"/>
</dbReference>
<dbReference type="PaxDb" id="65489-OBART08G06590.1"/>
<evidence type="ECO:0000259" key="1">
    <source>
        <dbReference type="PROSITE" id="PS50181"/>
    </source>
</evidence>
<dbReference type="Gramene" id="OBART08G06590.1">
    <property type="protein sequence ID" value="OBART08G06590.1"/>
    <property type="gene ID" value="OBART08G06590"/>
</dbReference>
<proteinExistence type="predicted"/>
<evidence type="ECO:0000313" key="2">
    <source>
        <dbReference type="EnsemblPlants" id="OBART08G06590.1"/>
    </source>
</evidence>
<feature type="domain" description="F-box" evidence="1">
    <location>
        <begin position="1"/>
        <end position="42"/>
    </location>
</feature>
<reference evidence="2" key="2">
    <citation type="submission" date="2015-03" db="UniProtKB">
        <authorList>
            <consortium name="EnsemblPlants"/>
        </authorList>
    </citation>
    <scope>IDENTIFICATION</scope>
</reference>
<dbReference type="Pfam" id="PF00646">
    <property type="entry name" value="F-box"/>
    <property type="match status" value="1"/>
</dbReference>
<dbReference type="Gene3D" id="1.20.1280.50">
    <property type="match status" value="1"/>
</dbReference>
<dbReference type="InterPro" id="IPR001810">
    <property type="entry name" value="F-box_dom"/>
</dbReference>
<accession>A0A0D3GXL9</accession>
<keyword evidence="3" id="KW-1185">Reference proteome</keyword>
<dbReference type="SUPFAM" id="SSF81383">
    <property type="entry name" value="F-box domain"/>
    <property type="match status" value="1"/>
</dbReference>
<dbReference type="EnsemblPlants" id="OBART08G06590.1">
    <property type="protein sequence ID" value="OBART08G06590.1"/>
    <property type="gene ID" value="OBART08G06590"/>
</dbReference>
<organism evidence="2">
    <name type="scientific">Oryza barthii</name>
    <dbReference type="NCBI Taxonomy" id="65489"/>
    <lineage>
        <taxon>Eukaryota</taxon>
        <taxon>Viridiplantae</taxon>
        <taxon>Streptophyta</taxon>
        <taxon>Embryophyta</taxon>
        <taxon>Tracheophyta</taxon>
        <taxon>Spermatophyta</taxon>
        <taxon>Magnoliopsida</taxon>
        <taxon>Liliopsida</taxon>
        <taxon>Poales</taxon>
        <taxon>Poaceae</taxon>
        <taxon>BOP clade</taxon>
        <taxon>Oryzoideae</taxon>
        <taxon>Oryzeae</taxon>
        <taxon>Oryzinae</taxon>
        <taxon>Oryza</taxon>
    </lineage>
</organism>
<protein>
    <recommendedName>
        <fullName evidence="1">F-box domain-containing protein</fullName>
    </recommendedName>
</protein>